<keyword evidence="2" id="KW-0012">Acyltransferase</keyword>
<dbReference type="SUPFAM" id="SSF55729">
    <property type="entry name" value="Acyl-CoA N-acyltransferases (Nat)"/>
    <property type="match status" value="1"/>
</dbReference>
<dbReference type="Gene3D" id="3.40.630.30">
    <property type="match status" value="1"/>
</dbReference>
<dbReference type="GO" id="GO:0016747">
    <property type="term" value="F:acyltransferase activity, transferring groups other than amino-acyl groups"/>
    <property type="evidence" value="ECO:0007669"/>
    <property type="project" value="InterPro"/>
</dbReference>
<dbReference type="RefSeq" id="WP_135313984.1">
    <property type="nucleotide sequence ID" value="NZ_CP038439.1"/>
</dbReference>
<dbReference type="InterPro" id="IPR050680">
    <property type="entry name" value="YpeA/RimI_acetyltransf"/>
</dbReference>
<name>A0A4P7HN65_9RHOB</name>
<accession>A0A4P7HN65</accession>
<dbReference type="AlphaFoldDB" id="A0A4P7HN65"/>
<dbReference type="CDD" id="cd04301">
    <property type="entry name" value="NAT_SF"/>
    <property type="match status" value="1"/>
</dbReference>
<dbReference type="KEGG" id="plia:E4191_14225"/>
<dbReference type="Pfam" id="PF00583">
    <property type="entry name" value="Acetyltransf_1"/>
    <property type="match status" value="1"/>
</dbReference>
<organism evidence="4 5">
    <name type="scientific">Paracoccus liaowanqingii</name>
    <dbReference type="NCBI Taxonomy" id="2560053"/>
    <lineage>
        <taxon>Bacteria</taxon>
        <taxon>Pseudomonadati</taxon>
        <taxon>Pseudomonadota</taxon>
        <taxon>Alphaproteobacteria</taxon>
        <taxon>Rhodobacterales</taxon>
        <taxon>Paracoccaceae</taxon>
        <taxon>Paracoccus</taxon>
    </lineage>
</organism>
<gene>
    <name evidence="4" type="ORF">E4191_14225</name>
</gene>
<keyword evidence="1 4" id="KW-0808">Transferase</keyword>
<dbReference type="InterPro" id="IPR016181">
    <property type="entry name" value="Acyl_CoA_acyltransferase"/>
</dbReference>
<dbReference type="EMBL" id="CP038439">
    <property type="protein sequence ID" value="QBX35719.1"/>
    <property type="molecule type" value="Genomic_DNA"/>
</dbReference>
<evidence type="ECO:0000313" key="4">
    <source>
        <dbReference type="EMBL" id="QBX35719.1"/>
    </source>
</evidence>
<evidence type="ECO:0000256" key="2">
    <source>
        <dbReference type="ARBA" id="ARBA00023315"/>
    </source>
</evidence>
<dbReference type="InterPro" id="IPR000182">
    <property type="entry name" value="GNAT_dom"/>
</dbReference>
<dbReference type="PANTHER" id="PTHR43420">
    <property type="entry name" value="ACETYLTRANSFERASE"/>
    <property type="match status" value="1"/>
</dbReference>
<protein>
    <submittedName>
        <fullName evidence="4">GNAT family N-acetyltransferase</fullName>
    </submittedName>
</protein>
<evidence type="ECO:0000259" key="3">
    <source>
        <dbReference type="PROSITE" id="PS51186"/>
    </source>
</evidence>
<sequence>MARPDADLEAAFEATWVPAETRRCGGLLVGRGLGAGGRVSAARGIGPWTAGDLAAAEAQHAVWGQPPLVRAWDDEAGPKADLRAQGYVIENPTLVMEAPLALLTDRRPPPVTAFAIWPPLAIQRRIWEAGSITPARQAVMDRVTGPKAALLGRLRDRAAGAGFVAIHGPVAMIHALEVLPAFRRQGLAGWMMRQAAFWAGDLGVTRIALAVSQGNAAARATYAAMGFTVAGSYAYYRR</sequence>
<reference evidence="5" key="1">
    <citation type="submission" date="2019-03" db="EMBL/GenBank/DDBJ databases">
        <authorList>
            <person name="Li J."/>
        </authorList>
    </citation>
    <scope>NUCLEOTIDE SEQUENCE [LARGE SCALE GENOMIC DNA]</scope>
    <source>
        <strain evidence="5">2251</strain>
    </source>
</reference>
<dbReference type="Proteomes" id="UP000296374">
    <property type="component" value="Chromosome"/>
</dbReference>
<feature type="domain" description="N-acetyltransferase" evidence="3">
    <location>
        <begin position="106"/>
        <end position="238"/>
    </location>
</feature>
<dbReference type="PANTHER" id="PTHR43420:SF44">
    <property type="entry name" value="ACETYLTRANSFERASE YPEA"/>
    <property type="match status" value="1"/>
</dbReference>
<proteinExistence type="predicted"/>
<evidence type="ECO:0000313" key="5">
    <source>
        <dbReference type="Proteomes" id="UP000296374"/>
    </source>
</evidence>
<dbReference type="PROSITE" id="PS51186">
    <property type="entry name" value="GNAT"/>
    <property type="match status" value="1"/>
</dbReference>
<evidence type="ECO:0000256" key="1">
    <source>
        <dbReference type="ARBA" id="ARBA00022679"/>
    </source>
</evidence>